<dbReference type="PANTHER" id="PTHR11699">
    <property type="entry name" value="ALDEHYDE DEHYDROGENASE-RELATED"/>
    <property type="match status" value="1"/>
</dbReference>
<dbReference type="GO" id="GO:0016620">
    <property type="term" value="F:oxidoreductase activity, acting on the aldehyde or oxo group of donors, NAD or NADP as acceptor"/>
    <property type="evidence" value="ECO:0007669"/>
    <property type="project" value="InterPro"/>
</dbReference>
<dbReference type="InterPro" id="IPR016163">
    <property type="entry name" value="Ald_DH_C"/>
</dbReference>
<feature type="domain" description="Aldehyde dehydrogenase" evidence="5">
    <location>
        <begin position="25"/>
        <end position="481"/>
    </location>
</feature>
<organism evidence="6 7">
    <name type="scientific">Actinophytocola xanthii</name>
    <dbReference type="NCBI Taxonomy" id="1912961"/>
    <lineage>
        <taxon>Bacteria</taxon>
        <taxon>Bacillati</taxon>
        <taxon>Actinomycetota</taxon>
        <taxon>Actinomycetes</taxon>
        <taxon>Pseudonocardiales</taxon>
        <taxon>Pseudonocardiaceae</taxon>
    </lineage>
</organism>
<dbReference type="NCBIfam" id="NF006916">
    <property type="entry name" value="PRK09407.1"/>
    <property type="match status" value="1"/>
</dbReference>
<dbReference type="Proteomes" id="UP000185596">
    <property type="component" value="Unassembled WGS sequence"/>
</dbReference>
<dbReference type="EMBL" id="MSIE01000014">
    <property type="protein sequence ID" value="OLF17786.1"/>
    <property type="molecule type" value="Genomic_DNA"/>
</dbReference>
<evidence type="ECO:0000256" key="2">
    <source>
        <dbReference type="ARBA" id="ARBA00023002"/>
    </source>
</evidence>
<dbReference type="InterPro" id="IPR015590">
    <property type="entry name" value="Aldehyde_DH_dom"/>
</dbReference>
<dbReference type="Gene3D" id="3.40.309.10">
    <property type="entry name" value="Aldehyde Dehydrogenase, Chain A, domain 2"/>
    <property type="match status" value="1"/>
</dbReference>
<dbReference type="InterPro" id="IPR016162">
    <property type="entry name" value="Ald_DH_N"/>
</dbReference>
<evidence type="ECO:0000259" key="5">
    <source>
        <dbReference type="Pfam" id="PF00171"/>
    </source>
</evidence>
<proteinExistence type="inferred from homology"/>
<dbReference type="Pfam" id="PF00171">
    <property type="entry name" value="Aldedh"/>
    <property type="match status" value="1"/>
</dbReference>
<accession>A0A1Q8CTV4</accession>
<dbReference type="FunFam" id="3.40.309.10:FF:000009">
    <property type="entry name" value="Aldehyde dehydrogenase A"/>
    <property type="match status" value="1"/>
</dbReference>
<protein>
    <submittedName>
        <fullName evidence="6">Succinic semialdehyde dehydrogenase</fullName>
    </submittedName>
</protein>
<evidence type="ECO:0000256" key="4">
    <source>
        <dbReference type="RuleBase" id="RU003345"/>
    </source>
</evidence>
<evidence type="ECO:0000256" key="1">
    <source>
        <dbReference type="ARBA" id="ARBA00009986"/>
    </source>
</evidence>
<dbReference type="STRING" id="1912961.BU204_09865"/>
<gene>
    <name evidence="6" type="primary">gabD2</name>
    <name evidence="6" type="ORF">BU204_09865</name>
</gene>
<feature type="active site" evidence="3">
    <location>
        <position position="254"/>
    </location>
</feature>
<dbReference type="Gene3D" id="3.40.605.10">
    <property type="entry name" value="Aldehyde Dehydrogenase, Chain A, domain 1"/>
    <property type="match status" value="1"/>
</dbReference>
<dbReference type="OrthoDB" id="6882680at2"/>
<reference evidence="6 7" key="1">
    <citation type="submission" date="2016-12" db="EMBL/GenBank/DDBJ databases">
        <title>The draft genome sequence of Actinophytocola sp. 11-183.</title>
        <authorList>
            <person name="Wang W."/>
            <person name="Yuan L."/>
        </authorList>
    </citation>
    <scope>NUCLEOTIDE SEQUENCE [LARGE SCALE GENOMIC DNA]</scope>
    <source>
        <strain evidence="6 7">11-183</strain>
    </source>
</reference>
<sequence>MIRPPALTDELLTRLRDRVAAQGDATFTTTAVFTGGTLATLPESSPADVRAAYDRAAAVQPEWAATPLHQRLAVFERFHTLLLRERDTVVDLLQAETGKARRDAFEELCEPALVTSYYLRTAPRLLRPRRRAGLLPGLVGATELRQPKGVVGIIAPWNYPWALAIGDLVPALVAGNAVVLKPDSQTSLTPLFGADLLYRAGLPADLLQVVLGDGPTVGGAVVDTCDFIGFTGSTRTGAQIAERAGRRLVGCSLELGGKNPMIVLDDADLDETARTAVRGCFANAGQLCLSLERIYVHDSILDRFVAAFTAEIDRMRLGASYDYGPDMGSLTSARVLKTVSEHVDDARAKGATVLAGGRPRPDLGPYFYEPTLLTDVTPDMVCHAEETFGPVVSLYPFGSDDEAVALANESSYGLNASVFGRDRARAAAVGARLRVGTVNVNDGFTAAYGSTDAPMGGMGASGLGRRHGAEGLLKYTEAQTVATQRRSVLNPPRWLPYRFYAAVMARSLRVMRMIGLR</sequence>
<comment type="caution">
    <text evidence="6">The sequence shown here is derived from an EMBL/GenBank/DDBJ whole genome shotgun (WGS) entry which is preliminary data.</text>
</comment>
<evidence type="ECO:0000313" key="7">
    <source>
        <dbReference type="Proteomes" id="UP000185596"/>
    </source>
</evidence>
<keyword evidence="2 4" id="KW-0560">Oxidoreductase</keyword>
<name>A0A1Q8CTV4_9PSEU</name>
<comment type="similarity">
    <text evidence="1 4">Belongs to the aldehyde dehydrogenase family.</text>
</comment>
<dbReference type="RefSeq" id="WP_075125291.1">
    <property type="nucleotide sequence ID" value="NZ_MSIE01000014.1"/>
</dbReference>
<dbReference type="InterPro" id="IPR029510">
    <property type="entry name" value="Ald_DH_CS_GLU"/>
</dbReference>
<dbReference type="SUPFAM" id="SSF53720">
    <property type="entry name" value="ALDH-like"/>
    <property type="match status" value="1"/>
</dbReference>
<dbReference type="PROSITE" id="PS00687">
    <property type="entry name" value="ALDEHYDE_DEHYDR_GLU"/>
    <property type="match status" value="1"/>
</dbReference>
<dbReference type="AlphaFoldDB" id="A0A1Q8CTV4"/>
<keyword evidence="7" id="KW-1185">Reference proteome</keyword>
<evidence type="ECO:0000313" key="6">
    <source>
        <dbReference type="EMBL" id="OLF17786.1"/>
    </source>
</evidence>
<dbReference type="InterPro" id="IPR016161">
    <property type="entry name" value="Ald_DH/histidinol_DH"/>
</dbReference>
<evidence type="ECO:0000256" key="3">
    <source>
        <dbReference type="PROSITE-ProRule" id="PRU10007"/>
    </source>
</evidence>